<organism evidence="2 3">
    <name type="scientific">Chryseobacterium gambrini</name>
    <dbReference type="NCBI Taxonomy" id="373672"/>
    <lineage>
        <taxon>Bacteria</taxon>
        <taxon>Pseudomonadati</taxon>
        <taxon>Bacteroidota</taxon>
        <taxon>Flavobacteriia</taxon>
        <taxon>Flavobacteriales</taxon>
        <taxon>Weeksellaceae</taxon>
        <taxon>Chryseobacterium group</taxon>
        <taxon>Chryseobacterium</taxon>
    </lineage>
</organism>
<accession>A0A1N7QBV9</accession>
<dbReference type="OrthoDB" id="1252924at2"/>
<protein>
    <submittedName>
        <fullName evidence="2">Uncharacterized protein</fullName>
    </submittedName>
</protein>
<evidence type="ECO:0000313" key="2">
    <source>
        <dbReference type="EMBL" id="SIT20294.1"/>
    </source>
</evidence>
<proteinExistence type="predicted"/>
<dbReference type="STRING" id="373672.SAMN05421785_11090"/>
<keyword evidence="1" id="KW-0732">Signal</keyword>
<gene>
    <name evidence="2" type="ORF">SAMN05421785_11090</name>
</gene>
<dbReference type="Proteomes" id="UP000185781">
    <property type="component" value="Unassembled WGS sequence"/>
</dbReference>
<feature type="signal peptide" evidence="1">
    <location>
        <begin position="1"/>
        <end position="18"/>
    </location>
</feature>
<dbReference type="EMBL" id="FTOV01000010">
    <property type="protein sequence ID" value="SIT20294.1"/>
    <property type="molecule type" value="Genomic_DNA"/>
</dbReference>
<sequence>MKKIVVIISMIILNSAYSQVGINTQNPRGIFHIDGNKNNPSTGDPSASQQKDDFIVLSSGNVGIGTATPSRKLEINSRGTAGNPIDGFRLTDGRQAKNKALISDENGSAHWEYIALKSYKGNIADGFDLSLNNSSYNFNSSDLSTGFYATTSYIDLAPGNWQVNISLLLAYDNISGTSTLTRDDWFWTRVTLTDAPVSAKGSGPYAPTADLDETKFLGNIFNGPAPTGGVPKYAMINGALMLNNSSSTTKRYYIIIGGVTRSSAGLPGRLKNVGGMWGENVISAFAVQ</sequence>
<evidence type="ECO:0000313" key="3">
    <source>
        <dbReference type="Proteomes" id="UP000185781"/>
    </source>
</evidence>
<feature type="chain" id="PRO_5012116969" evidence="1">
    <location>
        <begin position="19"/>
        <end position="288"/>
    </location>
</feature>
<dbReference type="RefSeq" id="WP_139326190.1">
    <property type="nucleotide sequence ID" value="NZ_FTOV01000010.1"/>
</dbReference>
<name>A0A1N7QBV9_9FLAO</name>
<evidence type="ECO:0000256" key="1">
    <source>
        <dbReference type="SAM" id="SignalP"/>
    </source>
</evidence>
<reference evidence="2 3" key="1">
    <citation type="submission" date="2017-01" db="EMBL/GenBank/DDBJ databases">
        <authorList>
            <person name="Mah S.A."/>
            <person name="Swanson W.J."/>
            <person name="Moy G.W."/>
            <person name="Vacquier V.D."/>
        </authorList>
    </citation>
    <scope>NUCLEOTIDE SEQUENCE [LARGE SCALE GENOMIC DNA]</scope>
    <source>
        <strain evidence="2 3">DSM 18014</strain>
    </source>
</reference>
<dbReference type="AlphaFoldDB" id="A0A1N7QBV9"/>